<dbReference type="InterPro" id="IPR009057">
    <property type="entry name" value="Homeodomain-like_sf"/>
</dbReference>
<dbReference type="KEGG" id="xdi:EZH22_09075"/>
<evidence type="ECO:0000313" key="6">
    <source>
        <dbReference type="EMBL" id="QRG08419.1"/>
    </source>
</evidence>
<sequence length="346" mass="37904">MRHSRAVQPKLKVGFVLLHNFTLTAFSTFVDVLRLAGDEGDRSRPIACDWRVMSANRMPVRSSCGIEVRPTSGLVDPSGFDYVVVVGGLLHDVPPLPPETAAYLHRAAAAGVPLVGVCTASFVLCRLGLMEHRKCCVSWYHYRDFLEEFPNLVPVADLLFVIDGGRITCSGGAGVADLAARLVARHLGEAQAQKALHILLVDRPRDEASPQPAPQPDAQAGQDRRVQRALLMMEQNLADPLTIPQIASRLGLGARQFERLFHEQLGRSPYQAYLDLRLTHGQWMLKNTANTTAQIAADLGFVDSSHFSRAIKARLGVTPAAFRKACRAGVSEAVRPQENADRRVYG</sequence>
<proteinExistence type="predicted"/>
<evidence type="ECO:0000256" key="4">
    <source>
        <dbReference type="SAM" id="Phobius"/>
    </source>
</evidence>
<keyword evidence="1" id="KW-0805">Transcription regulation</keyword>
<dbReference type="PROSITE" id="PS01124">
    <property type="entry name" value="HTH_ARAC_FAMILY_2"/>
    <property type="match status" value="1"/>
</dbReference>
<keyword evidence="4" id="KW-1133">Transmembrane helix</keyword>
<dbReference type="PANTHER" id="PTHR43130:SF3">
    <property type="entry name" value="HTH-TYPE TRANSCRIPTIONAL REGULATOR RV1931C"/>
    <property type="match status" value="1"/>
</dbReference>
<dbReference type="Pfam" id="PF12833">
    <property type="entry name" value="HTH_18"/>
    <property type="match status" value="1"/>
</dbReference>
<dbReference type="SUPFAM" id="SSF46689">
    <property type="entry name" value="Homeodomain-like"/>
    <property type="match status" value="2"/>
</dbReference>
<name>A0A974PS90_9HYPH</name>
<keyword evidence="7" id="KW-1185">Reference proteome</keyword>
<dbReference type="PANTHER" id="PTHR43130">
    <property type="entry name" value="ARAC-FAMILY TRANSCRIPTIONAL REGULATOR"/>
    <property type="match status" value="1"/>
</dbReference>
<keyword evidence="4" id="KW-0472">Membrane</keyword>
<feature type="transmembrane region" description="Helical" evidence="4">
    <location>
        <begin position="12"/>
        <end position="30"/>
    </location>
</feature>
<dbReference type="InterPro" id="IPR002818">
    <property type="entry name" value="DJ-1/PfpI"/>
</dbReference>
<gene>
    <name evidence="6" type="ORF">EZH22_09075</name>
</gene>
<evidence type="ECO:0000313" key="7">
    <source>
        <dbReference type="Proteomes" id="UP000596427"/>
    </source>
</evidence>
<accession>A0A974PS90</accession>
<feature type="region of interest" description="Disordered" evidence="3">
    <location>
        <begin position="205"/>
        <end position="224"/>
    </location>
</feature>
<dbReference type="InterPro" id="IPR018060">
    <property type="entry name" value="HTH_AraC"/>
</dbReference>
<evidence type="ECO:0000256" key="1">
    <source>
        <dbReference type="ARBA" id="ARBA00023015"/>
    </source>
</evidence>
<protein>
    <submittedName>
        <fullName evidence="6">GlxA family transcriptional regulator</fullName>
    </submittedName>
</protein>
<dbReference type="Proteomes" id="UP000596427">
    <property type="component" value="Chromosome"/>
</dbReference>
<feature type="domain" description="HTH araC/xylS-type" evidence="5">
    <location>
        <begin position="227"/>
        <end position="325"/>
    </location>
</feature>
<dbReference type="EMBL" id="CP063362">
    <property type="protein sequence ID" value="QRG08419.1"/>
    <property type="molecule type" value="Genomic_DNA"/>
</dbReference>
<keyword evidence="2" id="KW-0804">Transcription</keyword>
<dbReference type="SUPFAM" id="SSF52317">
    <property type="entry name" value="Class I glutamine amidotransferase-like"/>
    <property type="match status" value="1"/>
</dbReference>
<reference evidence="6 7" key="1">
    <citation type="submission" date="2020-10" db="EMBL/GenBank/DDBJ databases">
        <title>Degradation of 1,4-Dioxane by Xanthobacter sp. YN2, via a Novel Group-2 Soluble Di-Iron Monooxygenase.</title>
        <authorList>
            <person name="Ma F."/>
            <person name="Wang Y."/>
            <person name="Yang J."/>
            <person name="Guo H."/>
            <person name="Su D."/>
            <person name="Yu L."/>
        </authorList>
    </citation>
    <scope>NUCLEOTIDE SEQUENCE [LARGE SCALE GENOMIC DNA]</scope>
    <source>
        <strain evidence="6 7">YN2</strain>
    </source>
</reference>
<dbReference type="Gene3D" id="1.10.10.60">
    <property type="entry name" value="Homeodomain-like"/>
    <property type="match status" value="1"/>
</dbReference>
<dbReference type="CDD" id="cd03136">
    <property type="entry name" value="GATase1_AraC_ArgR_like"/>
    <property type="match status" value="1"/>
</dbReference>
<dbReference type="GO" id="GO:0003700">
    <property type="term" value="F:DNA-binding transcription factor activity"/>
    <property type="evidence" value="ECO:0007669"/>
    <property type="project" value="InterPro"/>
</dbReference>
<evidence type="ECO:0000259" key="5">
    <source>
        <dbReference type="PROSITE" id="PS01124"/>
    </source>
</evidence>
<feature type="transmembrane region" description="Helical" evidence="4">
    <location>
        <begin position="103"/>
        <end position="124"/>
    </location>
</feature>
<dbReference type="InterPro" id="IPR029062">
    <property type="entry name" value="Class_I_gatase-like"/>
</dbReference>
<dbReference type="Pfam" id="PF01965">
    <property type="entry name" value="DJ-1_PfpI"/>
    <property type="match status" value="1"/>
</dbReference>
<dbReference type="GO" id="GO:0043565">
    <property type="term" value="F:sequence-specific DNA binding"/>
    <property type="evidence" value="ECO:0007669"/>
    <property type="project" value="InterPro"/>
</dbReference>
<evidence type="ECO:0000256" key="2">
    <source>
        <dbReference type="ARBA" id="ARBA00023163"/>
    </source>
</evidence>
<dbReference type="RefSeq" id="WP_203195327.1">
    <property type="nucleotide sequence ID" value="NZ_CP063362.1"/>
</dbReference>
<dbReference type="AlphaFoldDB" id="A0A974PS90"/>
<dbReference type="Gene3D" id="3.40.50.880">
    <property type="match status" value="1"/>
</dbReference>
<keyword evidence="4" id="KW-0812">Transmembrane</keyword>
<dbReference type="InterPro" id="IPR052158">
    <property type="entry name" value="INH-QAR"/>
</dbReference>
<dbReference type="SMART" id="SM00342">
    <property type="entry name" value="HTH_ARAC"/>
    <property type="match status" value="1"/>
</dbReference>
<organism evidence="6 7">
    <name type="scientific">Xanthobacter dioxanivorans</name>
    <dbReference type="NCBI Taxonomy" id="2528964"/>
    <lineage>
        <taxon>Bacteria</taxon>
        <taxon>Pseudomonadati</taxon>
        <taxon>Pseudomonadota</taxon>
        <taxon>Alphaproteobacteria</taxon>
        <taxon>Hyphomicrobiales</taxon>
        <taxon>Xanthobacteraceae</taxon>
        <taxon>Xanthobacter</taxon>
    </lineage>
</organism>
<evidence type="ECO:0000256" key="3">
    <source>
        <dbReference type="SAM" id="MobiDB-lite"/>
    </source>
</evidence>